<organism evidence="11 12">
    <name type="scientific">Methanonatronarchaeum thermophilum</name>
    <dbReference type="NCBI Taxonomy" id="1927129"/>
    <lineage>
        <taxon>Archaea</taxon>
        <taxon>Methanobacteriati</taxon>
        <taxon>Methanobacteriota</taxon>
        <taxon>Methanonatronarchaeia</taxon>
        <taxon>Methanonatronarchaeales</taxon>
        <taxon>Methanonatronarchaeaceae</taxon>
        <taxon>Methanonatronarchaeum</taxon>
    </lineage>
</organism>
<dbReference type="PROSITE" id="PS51476">
    <property type="entry name" value="PROTEASOME_BETA_2"/>
    <property type="match status" value="1"/>
</dbReference>
<keyword evidence="5 9" id="KW-0378">Hydrolase</keyword>
<evidence type="ECO:0000256" key="2">
    <source>
        <dbReference type="ARBA" id="ARBA00022490"/>
    </source>
</evidence>
<dbReference type="OrthoDB" id="6330at2157"/>
<dbReference type="AlphaFoldDB" id="A0A1Y3GDB9"/>
<dbReference type="InterPro" id="IPR016050">
    <property type="entry name" value="Proteasome_bsu_CS"/>
</dbReference>
<dbReference type="EMBL" id="MRZU01000002">
    <property type="protein sequence ID" value="OUJ19438.1"/>
    <property type="molecule type" value="Genomic_DNA"/>
</dbReference>
<reference evidence="11 12" key="1">
    <citation type="submission" date="2016-12" db="EMBL/GenBank/DDBJ databases">
        <title>Discovery of methanogenic haloarchaea.</title>
        <authorList>
            <person name="Sorokin D.Y."/>
            <person name="Makarova K.S."/>
            <person name="Abbas B."/>
            <person name="Ferrer M."/>
            <person name="Golyshin P.N."/>
        </authorList>
    </citation>
    <scope>NUCLEOTIDE SEQUENCE [LARGE SCALE GENOMIC DNA]</scope>
    <source>
        <strain evidence="11">AMET1</strain>
    </source>
</reference>
<dbReference type="InterPro" id="IPR000243">
    <property type="entry name" value="Pept_T1A_subB"/>
</dbReference>
<feature type="propeptide" id="PRO_5011014717" description="Removed in mature form; by autocatalysis" evidence="9">
    <location>
        <begin position="1"/>
        <end position="9"/>
    </location>
</feature>
<comment type="subcellular location">
    <subcellularLocation>
        <location evidence="9">Cytoplasm</location>
    </subcellularLocation>
</comment>
<dbReference type="InterPro" id="IPR001353">
    <property type="entry name" value="Proteasome_sua/b"/>
</dbReference>
<gene>
    <name evidence="9" type="primary">psmB</name>
    <name evidence="11" type="ORF">AMET1_0108</name>
</gene>
<dbReference type="GO" id="GO:0019774">
    <property type="term" value="C:proteasome core complex, beta-subunit complex"/>
    <property type="evidence" value="ECO:0007669"/>
    <property type="project" value="UniProtKB-UniRule"/>
</dbReference>
<dbReference type="GO" id="GO:0004298">
    <property type="term" value="F:threonine-type endopeptidase activity"/>
    <property type="evidence" value="ECO:0007669"/>
    <property type="project" value="UniProtKB-UniRule"/>
</dbReference>
<dbReference type="CDD" id="cd03764">
    <property type="entry name" value="proteasome_beta_archeal"/>
    <property type="match status" value="1"/>
</dbReference>
<proteinExistence type="inferred from homology"/>
<dbReference type="EC" id="3.4.25.1" evidence="9"/>
<comment type="similarity">
    <text evidence="9">Belongs to the peptidase T1B family.</text>
</comment>
<keyword evidence="4 9" id="KW-0888">Threonine protease</keyword>
<dbReference type="PANTHER" id="PTHR32194">
    <property type="entry name" value="METALLOPROTEASE TLDD"/>
    <property type="match status" value="1"/>
</dbReference>
<evidence type="ECO:0000313" key="11">
    <source>
        <dbReference type="EMBL" id="OUJ19438.1"/>
    </source>
</evidence>
<keyword evidence="7 9" id="KW-0647">Proteasome</keyword>
<evidence type="ECO:0000313" key="12">
    <source>
        <dbReference type="Proteomes" id="UP000195137"/>
    </source>
</evidence>
<dbReference type="PRINTS" id="PR00141">
    <property type="entry name" value="PROTEASOME"/>
</dbReference>
<dbReference type="Pfam" id="PF00227">
    <property type="entry name" value="Proteasome"/>
    <property type="match status" value="1"/>
</dbReference>
<evidence type="ECO:0000256" key="9">
    <source>
        <dbReference type="HAMAP-Rule" id="MF_02113"/>
    </source>
</evidence>
<dbReference type="Gene3D" id="3.60.20.10">
    <property type="entry name" value="Glutamine Phosphoribosylpyrophosphate, subunit 1, domain 1"/>
    <property type="match status" value="1"/>
</dbReference>
<comment type="function">
    <text evidence="9">Component of the proteasome core, a large protease complex with broad specificity involved in protein degradation.</text>
</comment>
<dbReference type="InterPro" id="IPR019983">
    <property type="entry name" value="Pept_T1A_Psome_bsu_arc"/>
</dbReference>
<dbReference type="NCBIfam" id="TIGR03634">
    <property type="entry name" value="arc_protsome_B"/>
    <property type="match status" value="1"/>
</dbReference>
<dbReference type="InterPro" id="IPR029055">
    <property type="entry name" value="Ntn_hydrolases_N"/>
</dbReference>
<dbReference type="RefSeq" id="WP_086636537.1">
    <property type="nucleotide sequence ID" value="NZ_MRZU01000002.1"/>
</dbReference>
<comment type="subunit">
    <text evidence="9">The 20S proteasome core is composed of 14 alpha and 14 beta subunits that assemble into four stacked heptameric rings, resulting in a barrel-shaped structure. The two inner rings, each composed of seven catalytic beta subunits, are sandwiched by two outer rings, each composed of seven alpha subunits. The catalytic chamber with the active sites is on the inside of the barrel. Has a gated structure, the ends of the cylinder being occluded by the N-termini of the alpha-subunits. Is capped at one or both ends by the proteasome regulatory ATPase, PAN.</text>
</comment>
<feature type="chain" id="PRO_5023371693" description="Proteasome subunit beta" evidence="9">
    <location>
        <begin position="10"/>
        <end position="200"/>
    </location>
</feature>
<dbReference type="GO" id="GO:0005737">
    <property type="term" value="C:cytoplasm"/>
    <property type="evidence" value="ECO:0007669"/>
    <property type="project" value="UniProtKB-SubCell"/>
</dbReference>
<evidence type="ECO:0000256" key="1">
    <source>
        <dbReference type="ARBA" id="ARBA00001198"/>
    </source>
</evidence>
<dbReference type="InterPro" id="IPR023333">
    <property type="entry name" value="Proteasome_suB-type"/>
</dbReference>
<comment type="catalytic activity">
    <reaction evidence="1 9">
        <text>Cleavage of peptide bonds with very broad specificity.</text>
        <dbReference type="EC" id="3.4.25.1"/>
    </reaction>
</comment>
<accession>A0A1Y3GDB9</accession>
<keyword evidence="8 9" id="KW-0865">Zymogen</keyword>
<evidence type="ECO:0000256" key="6">
    <source>
        <dbReference type="ARBA" id="ARBA00022813"/>
    </source>
</evidence>
<name>A0A1Y3GDB9_9EURY</name>
<keyword evidence="6 9" id="KW-0068">Autocatalytic cleavage</keyword>
<keyword evidence="12" id="KW-1185">Reference proteome</keyword>
<evidence type="ECO:0000256" key="7">
    <source>
        <dbReference type="ARBA" id="ARBA00022942"/>
    </source>
</evidence>
<keyword evidence="3 9" id="KW-0645">Protease</keyword>
<comment type="activity regulation">
    <text evidence="9">The formation of the proteasomal ATPase PAN-20S proteasome complex, via the docking of the C-termini of PAN into the intersubunit pockets in the alpha-rings, triggers opening of the gate for substrate entry. Interconversion between the open-gate and close-gate conformations leads to a dynamic regulation of the 20S proteasome proteolysis activity.</text>
</comment>
<sequence>MESGDKFKGTTTVGLVCRDGVVLGSERRASMGNLIASKRAKKVFQIEDTIGLTMAGSVGDAQKLVRSIKAETKLYKLKREKPISVKATSTLMSNILGGGILPYYVQLVIGGVDKDRSSIYVLDPGGGCLEEKLTSTGSGSPIAYGVLEDRYNEEITVDEGVDIAARALKAAMERDSSSGNGIDIAKITSDGFEILDENEI</sequence>
<dbReference type="Proteomes" id="UP000195137">
    <property type="component" value="Unassembled WGS sequence"/>
</dbReference>
<evidence type="ECO:0000256" key="4">
    <source>
        <dbReference type="ARBA" id="ARBA00022698"/>
    </source>
</evidence>
<dbReference type="PROSITE" id="PS00854">
    <property type="entry name" value="PROTEASOME_BETA_1"/>
    <property type="match status" value="1"/>
</dbReference>
<dbReference type="GO" id="GO:0010498">
    <property type="term" value="P:proteasomal protein catabolic process"/>
    <property type="evidence" value="ECO:0007669"/>
    <property type="project" value="UniProtKB-UniRule"/>
</dbReference>
<evidence type="ECO:0000256" key="5">
    <source>
        <dbReference type="ARBA" id="ARBA00022801"/>
    </source>
</evidence>
<evidence type="ECO:0000256" key="3">
    <source>
        <dbReference type="ARBA" id="ARBA00022670"/>
    </source>
</evidence>
<protein>
    <recommendedName>
        <fullName evidence="9">Proteasome subunit beta</fullName>
        <ecNumber evidence="9">3.4.25.1</ecNumber>
    </recommendedName>
    <alternativeName>
        <fullName evidence="9">20S proteasome beta subunit</fullName>
    </alternativeName>
    <alternativeName>
        <fullName evidence="9">Proteasome core protein PsmB</fullName>
    </alternativeName>
</protein>
<dbReference type="HAMAP" id="MF_02113_A">
    <property type="entry name" value="Proteasome_B_A"/>
    <property type="match status" value="1"/>
</dbReference>
<keyword evidence="2 9" id="KW-0963">Cytoplasm</keyword>
<feature type="active site" description="Nucleophile" evidence="9 10">
    <location>
        <position position="10"/>
    </location>
</feature>
<dbReference type="PANTHER" id="PTHR32194:SF0">
    <property type="entry name" value="ATP-DEPENDENT PROTEASE SUBUNIT HSLV"/>
    <property type="match status" value="1"/>
</dbReference>
<evidence type="ECO:0000256" key="10">
    <source>
        <dbReference type="PIRSR" id="PIRSR600243-1"/>
    </source>
</evidence>
<dbReference type="SUPFAM" id="SSF56235">
    <property type="entry name" value="N-terminal nucleophile aminohydrolases (Ntn hydrolases)"/>
    <property type="match status" value="1"/>
</dbReference>
<comment type="caution">
    <text evidence="11">The sequence shown here is derived from an EMBL/GenBank/DDBJ whole genome shotgun (WGS) entry which is preliminary data.</text>
</comment>
<evidence type="ECO:0000256" key="8">
    <source>
        <dbReference type="ARBA" id="ARBA00023145"/>
    </source>
</evidence>
<dbReference type="FunFam" id="3.60.20.10:FF:000049">
    <property type="entry name" value="Proteasome subunit beta"/>
    <property type="match status" value="1"/>
</dbReference>